<proteinExistence type="predicted"/>
<dbReference type="EMBL" id="DSZY01000030">
    <property type="protein sequence ID" value="HGU40913.1"/>
    <property type="molecule type" value="Genomic_DNA"/>
</dbReference>
<keyword evidence="1" id="KW-0472">Membrane</keyword>
<organism evidence="2">
    <name type="scientific">Fervidobacterium thailandense</name>
    <dbReference type="NCBI Taxonomy" id="1008305"/>
    <lineage>
        <taxon>Bacteria</taxon>
        <taxon>Thermotogati</taxon>
        <taxon>Thermotogota</taxon>
        <taxon>Thermotogae</taxon>
        <taxon>Thermotogales</taxon>
        <taxon>Fervidobacteriaceae</taxon>
        <taxon>Fervidobacterium</taxon>
    </lineage>
</organism>
<feature type="transmembrane region" description="Helical" evidence="1">
    <location>
        <begin position="20"/>
        <end position="41"/>
    </location>
</feature>
<comment type="caution">
    <text evidence="2">The sequence shown here is derived from an EMBL/GenBank/DDBJ whole genome shotgun (WGS) entry which is preliminary data.</text>
</comment>
<protein>
    <submittedName>
        <fullName evidence="2">Uncharacterized protein</fullName>
    </submittedName>
</protein>
<dbReference type="AlphaFoldDB" id="A0A7C4CDY1"/>
<name>A0A7C4CDY1_9BACT</name>
<keyword evidence="1" id="KW-0812">Transmembrane</keyword>
<gene>
    <name evidence="2" type="ORF">ENT77_06910</name>
</gene>
<evidence type="ECO:0000256" key="1">
    <source>
        <dbReference type="SAM" id="Phobius"/>
    </source>
</evidence>
<reference evidence="2" key="1">
    <citation type="journal article" date="2020" name="mSystems">
        <title>Genome- and Community-Level Interaction Insights into Carbon Utilization and Element Cycling Functions of Hydrothermarchaeota in Hydrothermal Sediment.</title>
        <authorList>
            <person name="Zhou Z."/>
            <person name="Liu Y."/>
            <person name="Xu W."/>
            <person name="Pan J."/>
            <person name="Luo Z.H."/>
            <person name="Li M."/>
        </authorList>
    </citation>
    <scope>NUCLEOTIDE SEQUENCE [LARGE SCALE GENOMIC DNA]</scope>
    <source>
        <strain evidence="2">SpSt-609</strain>
    </source>
</reference>
<feature type="transmembrane region" description="Helical" evidence="1">
    <location>
        <begin position="53"/>
        <end position="75"/>
    </location>
</feature>
<evidence type="ECO:0000313" key="2">
    <source>
        <dbReference type="EMBL" id="HGU40913.1"/>
    </source>
</evidence>
<sequence length="251" mass="28733">MAAYRSNDRWFFRGFPYSGVVQTLVGIFLIILPLGTYVSYITFLTEYAFVFDWLKMFIGIVFLSLGALETLFYLVRFTSSRVYNTNLQEVVEQAINEVKRTGSSVLGTFLSFRPWMVGEYYVKTEKGVPRYFFPTYLVVFYLEQGNLVIREYRLHVKNKSYEVTGYHVCPVSSIVSLALTQDRIIFDTNTESASATVDFLELRTEGGNFKIPIFEEEILSSHGDISGLKEEVISKVLLIIKSLQSLKVTKG</sequence>
<accession>A0A7C4CDY1</accession>
<keyword evidence="1" id="KW-1133">Transmembrane helix</keyword>